<proteinExistence type="predicted"/>
<dbReference type="RefSeq" id="WP_192591061.1">
    <property type="nucleotide sequence ID" value="NZ_JADBEE010000001.1"/>
</dbReference>
<reference evidence="2 3" key="1">
    <citation type="submission" date="2020-10" db="EMBL/GenBank/DDBJ databases">
        <title>Sequencing the genomes of 1000 actinobacteria strains.</title>
        <authorList>
            <person name="Klenk H.-P."/>
        </authorList>
    </citation>
    <scope>NUCLEOTIDE SEQUENCE [LARGE SCALE GENOMIC DNA]</scope>
    <source>
        <strain evidence="2 3">DSM 15474</strain>
    </source>
</reference>
<evidence type="ECO:0000313" key="2">
    <source>
        <dbReference type="EMBL" id="MBE1514294.1"/>
    </source>
</evidence>
<keyword evidence="3" id="KW-1185">Reference proteome</keyword>
<gene>
    <name evidence="2" type="ORF">H4W26_001049</name>
</gene>
<sequence>MAKKKTRNERINEKLNKGISHIQAEIEVTQEDHDAKIAVLKRRQETETSRIREIMITVLNEEHPDLFAEVEAKARRRFEDAAEKRRARAKNAASPAQHNETPEDRGIWGQQGGPAQDPPQ</sequence>
<name>A0ABR9J5M8_9MICC</name>
<dbReference type="EMBL" id="JADBEE010000001">
    <property type="protein sequence ID" value="MBE1514294.1"/>
    <property type="molecule type" value="Genomic_DNA"/>
</dbReference>
<accession>A0ABR9J5M8</accession>
<organism evidence="2 3">
    <name type="scientific">Nesterenkonia halotolerans</name>
    <dbReference type="NCBI Taxonomy" id="225325"/>
    <lineage>
        <taxon>Bacteria</taxon>
        <taxon>Bacillati</taxon>
        <taxon>Actinomycetota</taxon>
        <taxon>Actinomycetes</taxon>
        <taxon>Micrococcales</taxon>
        <taxon>Micrococcaceae</taxon>
        <taxon>Nesterenkonia</taxon>
    </lineage>
</organism>
<dbReference type="Proteomes" id="UP000636579">
    <property type="component" value="Unassembled WGS sequence"/>
</dbReference>
<evidence type="ECO:0000313" key="3">
    <source>
        <dbReference type="Proteomes" id="UP000636579"/>
    </source>
</evidence>
<comment type="caution">
    <text evidence="2">The sequence shown here is derived from an EMBL/GenBank/DDBJ whole genome shotgun (WGS) entry which is preliminary data.</text>
</comment>
<protein>
    <submittedName>
        <fullName evidence="2">Uncharacterized protein</fullName>
    </submittedName>
</protein>
<evidence type="ECO:0000256" key="1">
    <source>
        <dbReference type="SAM" id="MobiDB-lite"/>
    </source>
</evidence>
<feature type="region of interest" description="Disordered" evidence="1">
    <location>
        <begin position="78"/>
        <end position="120"/>
    </location>
</feature>